<gene>
    <name evidence="2" type="ORF">CHGG_02324</name>
</gene>
<feature type="compositionally biased region" description="Low complexity" evidence="1">
    <location>
        <begin position="1"/>
        <end position="35"/>
    </location>
</feature>
<proteinExistence type="predicted"/>
<keyword evidence="3" id="KW-1185">Reference proteome</keyword>
<evidence type="ECO:0000256" key="1">
    <source>
        <dbReference type="SAM" id="MobiDB-lite"/>
    </source>
</evidence>
<evidence type="ECO:0000313" key="2">
    <source>
        <dbReference type="EMBL" id="EAQ90389.1"/>
    </source>
</evidence>
<protein>
    <submittedName>
        <fullName evidence="2">Uncharacterized protein</fullName>
    </submittedName>
</protein>
<dbReference type="OrthoDB" id="4585010at2759"/>
<feature type="compositionally biased region" description="Low complexity" evidence="1">
    <location>
        <begin position="50"/>
        <end position="62"/>
    </location>
</feature>
<feature type="region of interest" description="Disordered" evidence="1">
    <location>
        <begin position="1"/>
        <end position="77"/>
    </location>
</feature>
<name>Q2HBT0_CHAGB</name>
<feature type="compositionally biased region" description="Polar residues" evidence="1">
    <location>
        <begin position="36"/>
        <end position="47"/>
    </location>
</feature>
<dbReference type="VEuPathDB" id="FungiDB:CHGG_02324"/>
<dbReference type="AlphaFoldDB" id="Q2HBT0"/>
<organism evidence="2 3">
    <name type="scientific">Chaetomium globosum (strain ATCC 6205 / CBS 148.51 / DSM 1962 / NBRC 6347 / NRRL 1970)</name>
    <name type="common">Soil fungus</name>
    <dbReference type="NCBI Taxonomy" id="306901"/>
    <lineage>
        <taxon>Eukaryota</taxon>
        <taxon>Fungi</taxon>
        <taxon>Dikarya</taxon>
        <taxon>Ascomycota</taxon>
        <taxon>Pezizomycotina</taxon>
        <taxon>Sordariomycetes</taxon>
        <taxon>Sordariomycetidae</taxon>
        <taxon>Sordariales</taxon>
        <taxon>Chaetomiaceae</taxon>
        <taxon>Chaetomium</taxon>
    </lineage>
</organism>
<reference evidence="3" key="1">
    <citation type="journal article" date="2015" name="Genome Announc.">
        <title>Draft genome sequence of the cellulolytic fungus Chaetomium globosum.</title>
        <authorList>
            <person name="Cuomo C.A."/>
            <person name="Untereiner W.A."/>
            <person name="Ma L.-J."/>
            <person name="Grabherr M."/>
            <person name="Birren B.W."/>
        </authorList>
    </citation>
    <scope>NUCLEOTIDE SEQUENCE [LARGE SCALE GENOMIC DNA]</scope>
    <source>
        <strain evidence="3">ATCC 6205 / CBS 148.51 / DSM 1962 / NBRC 6347 / NRRL 1970</strain>
    </source>
</reference>
<dbReference type="GeneID" id="4388440"/>
<dbReference type="RefSeq" id="XP_001228840.1">
    <property type="nucleotide sequence ID" value="XM_001228839.1"/>
</dbReference>
<accession>Q2HBT0</accession>
<evidence type="ECO:0000313" key="3">
    <source>
        <dbReference type="Proteomes" id="UP000001056"/>
    </source>
</evidence>
<dbReference type="InParanoid" id="Q2HBT0"/>
<sequence>MNNTKTTGTGANKTTGNGAAKTNGTGAAKNTTAGNSRTAQAVTSGPGTSKAAAALKAAVAAKNTETPPPAKPSRGNPSVEVEFLSNRVVYREYQMGDLIGILEEAAAKLGMTGKVVAACLSHEGDQGNGGRSTWKVELRKPVVANCDQLFVLKIRTQYEVPSLFGRK</sequence>
<dbReference type="HOGENOM" id="CLU_1594325_0_0_1"/>
<dbReference type="EMBL" id="CH408030">
    <property type="protein sequence ID" value="EAQ90389.1"/>
    <property type="molecule type" value="Genomic_DNA"/>
</dbReference>
<dbReference type="Proteomes" id="UP000001056">
    <property type="component" value="Unassembled WGS sequence"/>
</dbReference>